<accession>A0A7W7BQK4</accession>
<dbReference type="EMBL" id="JACHMD010000001">
    <property type="protein sequence ID" value="MBB4666977.1"/>
    <property type="molecule type" value="Genomic_DNA"/>
</dbReference>
<comment type="caution">
    <text evidence="2">The sequence shown here is derived from an EMBL/GenBank/DDBJ whole genome shotgun (WGS) entry which is preliminary data.</text>
</comment>
<reference evidence="2 3" key="1">
    <citation type="submission" date="2020-08" db="EMBL/GenBank/DDBJ databases">
        <title>Sequencing the genomes of 1000 actinobacteria strains.</title>
        <authorList>
            <person name="Klenk H.-P."/>
        </authorList>
    </citation>
    <scope>NUCLEOTIDE SEQUENCE [LARGE SCALE GENOMIC DNA]</scope>
    <source>
        <strain evidence="2 3">DSM 24947</strain>
    </source>
</reference>
<organism evidence="2 3">
    <name type="scientific">Microbacterium marinum</name>
    <dbReference type="NCBI Taxonomy" id="421115"/>
    <lineage>
        <taxon>Bacteria</taxon>
        <taxon>Bacillati</taxon>
        <taxon>Actinomycetota</taxon>
        <taxon>Actinomycetes</taxon>
        <taxon>Micrococcales</taxon>
        <taxon>Microbacteriaceae</taxon>
        <taxon>Microbacterium</taxon>
    </lineage>
</organism>
<dbReference type="RefSeq" id="WP_184217007.1">
    <property type="nucleotide sequence ID" value="NZ_JACHMD010000001.1"/>
</dbReference>
<proteinExistence type="predicted"/>
<feature type="compositionally biased region" description="Acidic residues" evidence="1">
    <location>
        <begin position="81"/>
        <end position="93"/>
    </location>
</feature>
<feature type="compositionally biased region" description="Low complexity" evidence="1">
    <location>
        <begin position="18"/>
        <end position="35"/>
    </location>
</feature>
<evidence type="ECO:0000313" key="3">
    <source>
        <dbReference type="Proteomes" id="UP000573729"/>
    </source>
</evidence>
<feature type="compositionally biased region" description="Low complexity" evidence="1">
    <location>
        <begin position="47"/>
        <end position="68"/>
    </location>
</feature>
<protein>
    <submittedName>
        <fullName evidence="2">Uncharacterized protein</fullName>
    </submittedName>
</protein>
<dbReference type="Proteomes" id="UP000573729">
    <property type="component" value="Unassembled WGS sequence"/>
</dbReference>
<sequence>MGRPTKVTAAESGEIEGAEVSATADAAASSAPAVPDAERPAPVSDEPTTAPAPAGDDAADASTDAAPTDADDASTDATPADADDEFDSGIADVDEVEVFVAVTITGTRNGEPWPAVGEPITLPATEAEAYLAAGYVTAD</sequence>
<name>A0A7W7BQK4_9MICO</name>
<feature type="region of interest" description="Disordered" evidence="1">
    <location>
        <begin position="1"/>
        <end position="93"/>
    </location>
</feature>
<keyword evidence="3" id="KW-1185">Reference proteome</keyword>
<gene>
    <name evidence="2" type="ORF">BKA24_001686</name>
</gene>
<evidence type="ECO:0000256" key="1">
    <source>
        <dbReference type="SAM" id="MobiDB-lite"/>
    </source>
</evidence>
<dbReference type="AlphaFoldDB" id="A0A7W7BQK4"/>
<evidence type="ECO:0000313" key="2">
    <source>
        <dbReference type="EMBL" id="MBB4666977.1"/>
    </source>
</evidence>